<gene>
    <name evidence="1" type="ORF">HJG59_009211</name>
</gene>
<comment type="caution">
    <text evidence="1">The sequence shown here is derived from an EMBL/GenBank/DDBJ whole genome shotgun (WGS) entry which is preliminary data.</text>
</comment>
<proteinExistence type="predicted"/>
<dbReference type="EMBL" id="JACASF010000017">
    <property type="protein sequence ID" value="KAF6425143.1"/>
    <property type="molecule type" value="Genomic_DNA"/>
</dbReference>
<keyword evidence="2" id="KW-1185">Reference proteome</keyword>
<evidence type="ECO:0000313" key="1">
    <source>
        <dbReference type="EMBL" id="KAF6425143.1"/>
    </source>
</evidence>
<reference evidence="1 2" key="1">
    <citation type="journal article" date="2020" name="Nature">
        <title>Six reference-quality genomes reveal evolution of bat adaptations.</title>
        <authorList>
            <person name="Jebb D."/>
            <person name="Huang Z."/>
            <person name="Pippel M."/>
            <person name="Hughes G.M."/>
            <person name="Lavrichenko K."/>
            <person name="Devanna P."/>
            <person name="Winkler S."/>
            <person name="Jermiin L.S."/>
            <person name="Skirmuntt E.C."/>
            <person name="Katzourakis A."/>
            <person name="Burkitt-Gray L."/>
            <person name="Ray D.A."/>
            <person name="Sullivan K.A.M."/>
            <person name="Roscito J.G."/>
            <person name="Kirilenko B.M."/>
            <person name="Davalos L.M."/>
            <person name="Corthals A.P."/>
            <person name="Power M.L."/>
            <person name="Jones G."/>
            <person name="Ransome R.D."/>
            <person name="Dechmann D.K.N."/>
            <person name="Locatelli A.G."/>
            <person name="Puechmaille S.J."/>
            <person name="Fedrigo O."/>
            <person name="Jarvis E.D."/>
            <person name="Hiller M."/>
            <person name="Vernes S.C."/>
            <person name="Myers E.W."/>
            <person name="Teeling E.C."/>
        </authorList>
    </citation>
    <scope>NUCLEOTIDE SEQUENCE [LARGE SCALE GENOMIC DNA]</scope>
    <source>
        <strain evidence="1">MMolMol1</strain>
        <tissue evidence="1">Muscle</tissue>
    </source>
</reference>
<sequence>MASPRGDRLPRRCVHFLSLSCSEACLVSPGPEPSESYFSRSLSHPCLAVHRGSCVAGRLRLLPRVESQTDQHWGGGQLLSSHPSPCGISQTQQQQLPFTEQIPDCFLPFSRFRNKGSWPHL</sequence>
<protein>
    <submittedName>
        <fullName evidence="1">Uncharacterized protein</fullName>
    </submittedName>
</protein>
<organism evidence="1 2">
    <name type="scientific">Molossus molossus</name>
    <name type="common">Pallas' mastiff bat</name>
    <name type="synonym">Vespertilio molossus</name>
    <dbReference type="NCBI Taxonomy" id="27622"/>
    <lineage>
        <taxon>Eukaryota</taxon>
        <taxon>Metazoa</taxon>
        <taxon>Chordata</taxon>
        <taxon>Craniata</taxon>
        <taxon>Vertebrata</taxon>
        <taxon>Euteleostomi</taxon>
        <taxon>Mammalia</taxon>
        <taxon>Eutheria</taxon>
        <taxon>Laurasiatheria</taxon>
        <taxon>Chiroptera</taxon>
        <taxon>Yangochiroptera</taxon>
        <taxon>Molossidae</taxon>
        <taxon>Molossus</taxon>
    </lineage>
</organism>
<dbReference type="Proteomes" id="UP000550707">
    <property type="component" value="Unassembled WGS sequence"/>
</dbReference>
<dbReference type="InParanoid" id="A0A7J8DPT4"/>
<evidence type="ECO:0000313" key="2">
    <source>
        <dbReference type="Proteomes" id="UP000550707"/>
    </source>
</evidence>
<accession>A0A7J8DPT4</accession>
<name>A0A7J8DPT4_MOLMO</name>
<dbReference type="AlphaFoldDB" id="A0A7J8DPT4"/>